<dbReference type="EMBL" id="JBHSUS010000001">
    <property type="protein sequence ID" value="MFC6441074.1"/>
    <property type="molecule type" value="Genomic_DNA"/>
</dbReference>
<keyword evidence="2" id="KW-1185">Reference proteome</keyword>
<organism evidence="1 2">
    <name type="scientific">Pseudobowmanella zhangzhouensis</name>
    <dbReference type="NCBI Taxonomy" id="1537679"/>
    <lineage>
        <taxon>Bacteria</taxon>
        <taxon>Pseudomonadati</taxon>
        <taxon>Pseudomonadota</taxon>
        <taxon>Gammaproteobacteria</taxon>
        <taxon>Alteromonadales</taxon>
        <taxon>Alteromonadaceae</taxon>
    </lineage>
</organism>
<dbReference type="Proteomes" id="UP001596364">
    <property type="component" value="Unassembled WGS sequence"/>
</dbReference>
<dbReference type="RefSeq" id="WP_131258588.1">
    <property type="nucleotide sequence ID" value="NZ_JBHSUS010000001.1"/>
</dbReference>
<accession>A0ABW1XMJ6</accession>
<evidence type="ECO:0000313" key="2">
    <source>
        <dbReference type="Proteomes" id="UP001596364"/>
    </source>
</evidence>
<name>A0ABW1XMJ6_9ALTE</name>
<protein>
    <submittedName>
        <fullName evidence="1">Uncharacterized protein</fullName>
    </submittedName>
</protein>
<proteinExistence type="predicted"/>
<sequence length="93" mass="10082">MPNGKVSQVVNTVAMMDDIVTSHIDAMISGEVVPEACIALIKMQQDIMHTIADLLVQHVSATNIFETGRNFAEAYAGQFIKSQENTASDDEKG</sequence>
<comment type="caution">
    <text evidence="1">The sequence shown here is derived from an EMBL/GenBank/DDBJ whole genome shotgun (WGS) entry which is preliminary data.</text>
</comment>
<reference evidence="2" key="1">
    <citation type="journal article" date="2019" name="Int. J. Syst. Evol. Microbiol.">
        <title>The Global Catalogue of Microorganisms (GCM) 10K type strain sequencing project: providing services to taxonomists for standard genome sequencing and annotation.</title>
        <authorList>
            <consortium name="The Broad Institute Genomics Platform"/>
            <consortium name="The Broad Institute Genome Sequencing Center for Infectious Disease"/>
            <person name="Wu L."/>
            <person name="Ma J."/>
        </authorList>
    </citation>
    <scope>NUCLEOTIDE SEQUENCE [LARGE SCALE GENOMIC DNA]</scope>
    <source>
        <strain evidence="2">CGMCC 1.16031</strain>
    </source>
</reference>
<evidence type="ECO:0000313" key="1">
    <source>
        <dbReference type="EMBL" id="MFC6441074.1"/>
    </source>
</evidence>
<gene>
    <name evidence="1" type="ORF">ACFP85_13045</name>
</gene>